<dbReference type="Pfam" id="PF07707">
    <property type="entry name" value="BACK"/>
    <property type="match status" value="1"/>
</dbReference>
<dbReference type="AlphaFoldDB" id="A0AAV8A013"/>
<organism evidence="2 3">
    <name type="scientific">Anaeramoeba flamelloides</name>
    <dbReference type="NCBI Taxonomy" id="1746091"/>
    <lineage>
        <taxon>Eukaryota</taxon>
        <taxon>Metamonada</taxon>
        <taxon>Anaeramoebidae</taxon>
        <taxon>Anaeramoeba</taxon>
    </lineage>
</organism>
<evidence type="ECO:0000313" key="2">
    <source>
        <dbReference type="EMBL" id="KAJ3447148.1"/>
    </source>
</evidence>
<dbReference type="PANTHER" id="PTHR45774:SF3">
    <property type="entry name" value="BTB (POZ) DOMAIN-CONTAINING 2B-RELATED"/>
    <property type="match status" value="1"/>
</dbReference>
<dbReference type="InterPro" id="IPR029062">
    <property type="entry name" value="Class_I_gatase-like"/>
</dbReference>
<dbReference type="Gene3D" id="1.25.40.420">
    <property type="match status" value="1"/>
</dbReference>
<dbReference type="InterPro" id="IPR000210">
    <property type="entry name" value="BTB/POZ_dom"/>
</dbReference>
<reference evidence="2" key="1">
    <citation type="submission" date="2022-08" db="EMBL/GenBank/DDBJ databases">
        <title>Novel sulphate-reducing endosymbionts in the free-living metamonad Anaeramoeba.</title>
        <authorList>
            <person name="Jerlstrom-Hultqvist J."/>
            <person name="Cepicka I."/>
            <person name="Gallot-Lavallee L."/>
            <person name="Salas-Leiva D."/>
            <person name="Curtis B.A."/>
            <person name="Zahonova K."/>
            <person name="Pipaliya S."/>
            <person name="Dacks J."/>
            <person name="Roger A.J."/>
        </authorList>
    </citation>
    <scope>NUCLEOTIDE SEQUENCE</scope>
    <source>
        <strain evidence="2">Busselton2</strain>
    </source>
</reference>
<dbReference type="CDD" id="cd18186">
    <property type="entry name" value="BTB_POZ_ZBTB_KLHL-like"/>
    <property type="match status" value="1"/>
</dbReference>
<dbReference type="SMART" id="SM00225">
    <property type="entry name" value="BTB"/>
    <property type="match status" value="1"/>
</dbReference>
<sequence>MTNSLEKILKGLFNEEEIADVHFSIGKKSKNFFAHRVILASSSPVFKNLFFGGDWKEIALSLGQTQIKLPQFESSAFSLVLEYIYLRRMSKSIGSNNVFEILAICSEYQIEDLLDKCFAWLSKHLNRETCIKILESSLQHRRENLSQQTLNYIEKNSKELFTTERCFDFLNENTVKKILTSDNLECTEMGLYHRVVEYGRWCCNNFYQEETIPNLQNFLQDILPLVRFNLLSQDELEAIRKEGVADISSVLIDAENESGKCRRMKKSKEQIKVLLIAADEDKSFREDVRGTLKEYGIKSISTMTGTKSTPKITKLCNYDVIFLYSNNYFRDPVLLGNRLANFVEQGGNLIVCAYPALLNKNTRENLKGRLISEGFLPIQKNKSILSKQVKLGRIVSRSSPILQGVKSFDCGEKSYHIATTLTDNSSAVALYTDGTTFIAEKCLKAGFGKVIVLNFFPHSSSIDSKFWKKNTDGGKIMANSIEYVVND</sequence>
<dbReference type="SUPFAM" id="SSF52317">
    <property type="entry name" value="Class I glutamine amidotransferase-like"/>
    <property type="match status" value="1"/>
</dbReference>
<comment type="caution">
    <text evidence="2">The sequence shown here is derived from an EMBL/GenBank/DDBJ whole genome shotgun (WGS) entry which is preliminary data.</text>
</comment>
<dbReference type="Gene3D" id="3.30.710.10">
    <property type="entry name" value="Potassium Channel Kv1.1, Chain A"/>
    <property type="match status" value="1"/>
</dbReference>
<dbReference type="InterPro" id="IPR011333">
    <property type="entry name" value="SKP1/BTB/POZ_sf"/>
</dbReference>
<dbReference type="PROSITE" id="PS50097">
    <property type="entry name" value="BTB"/>
    <property type="match status" value="1"/>
</dbReference>
<evidence type="ECO:0000259" key="1">
    <source>
        <dbReference type="PROSITE" id="PS50097"/>
    </source>
</evidence>
<feature type="domain" description="BTB" evidence="1">
    <location>
        <begin position="19"/>
        <end position="93"/>
    </location>
</feature>
<protein>
    <submittedName>
        <fullName evidence="2">Btb (Poz) domain-containing 2a-related</fullName>
    </submittedName>
</protein>
<dbReference type="SUPFAM" id="SSF54695">
    <property type="entry name" value="POZ domain"/>
    <property type="match status" value="1"/>
</dbReference>
<dbReference type="Pfam" id="PF00651">
    <property type="entry name" value="BTB"/>
    <property type="match status" value="1"/>
</dbReference>
<dbReference type="Proteomes" id="UP001146793">
    <property type="component" value="Unassembled WGS sequence"/>
</dbReference>
<dbReference type="PANTHER" id="PTHR45774">
    <property type="entry name" value="BTB/POZ DOMAIN-CONTAINING"/>
    <property type="match status" value="1"/>
</dbReference>
<name>A0AAV8A013_9EUKA</name>
<accession>A0AAV8A013</accession>
<dbReference type="EMBL" id="JANTQA010000016">
    <property type="protein sequence ID" value="KAJ3447148.1"/>
    <property type="molecule type" value="Genomic_DNA"/>
</dbReference>
<gene>
    <name evidence="2" type="ORF">M0812_07367</name>
</gene>
<evidence type="ECO:0000313" key="3">
    <source>
        <dbReference type="Proteomes" id="UP001146793"/>
    </source>
</evidence>
<dbReference type="InterPro" id="IPR011705">
    <property type="entry name" value="BACK"/>
</dbReference>
<proteinExistence type="predicted"/>